<dbReference type="Pfam" id="PF05621">
    <property type="entry name" value="TniB"/>
    <property type="match status" value="1"/>
</dbReference>
<proteinExistence type="predicted"/>
<dbReference type="Gene3D" id="3.40.50.300">
    <property type="entry name" value="P-loop containing nucleotide triphosphate hydrolases"/>
    <property type="match status" value="1"/>
</dbReference>
<sequence length="317" mass="35772">MISNQSIYEHISQLNEIVITSDEFMQAFNGIQQCAERSVAYKEPIGSMLLAKGGLGKTTLCNAIVSQMPRSIKVEKDRKKTIIPAFYVEVPSPATVKSLAITMLHKLGDPSHHTGTTSYLTDRLGYLLQQCETKLVFLDEFHHLFERKATSTRLNITVGNWLKTLVNETGISFCLVGLPEFAELIQIDSQIARRFPFHYQLNPLTLGTQISPGTLYPFLKEVSHRALEIQISFSPDFDNFLLRVQIYTATKGYHAYVMSMIRETMAIALAENRNTITINDFSQAWNLGITSFISKQITNPFEMSLSNLASTLKKEYS</sequence>
<gene>
    <name evidence="1" type="ORF">GAK29_00575</name>
</gene>
<accession>A0A833PKF5</accession>
<name>A0A833PKF5_ACIBZ</name>
<dbReference type="EMBL" id="WNDP01000008">
    <property type="protein sequence ID" value="KAF1027606.1"/>
    <property type="molecule type" value="Genomic_DNA"/>
</dbReference>
<evidence type="ECO:0000313" key="1">
    <source>
        <dbReference type="EMBL" id="KAF1027606.1"/>
    </source>
</evidence>
<protein>
    <recommendedName>
        <fullName evidence="3">Transposase</fullName>
    </recommendedName>
</protein>
<dbReference type="InterPro" id="IPR008868">
    <property type="entry name" value="TniB"/>
</dbReference>
<organism evidence="1 2">
    <name type="scientific">Acinetobacter bereziniae</name>
    <name type="common">Acinetobacter genomosp. 10</name>
    <dbReference type="NCBI Taxonomy" id="106648"/>
    <lineage>
        <taxon>Bacteria</taxon>
        <taxon>Pseudomonadati</taxon>
        <taxon>Pseudomonadota</taxon>
        <taxon>Gammaproteobacteria</taxon>
        <taxon>Moraxellales</taxon>
        <taxon>Moraxellaceae</taxon>
        <taxon>Acinetobacter</taxon>
    </lineage>
</organism>
<comment type="caution">
    <text evidence="1">The sequence shown here is derived from an EMBL/GenBank/DDBJ whole genome shotgun (WGS) entry which is preliminary data.</text>
</comment>
<dbReference type="SUPFAM" id="SSF52540">
    <property type="entry name" value="P-loop containing nucleoside triphosphate hydrolases"/>
    <property type="match status" value="1"/>
</dbReference>
<evidence type="ECO:0008006" key="3">
    <source>
        <dbReference type="Google" id="ProtNLM"/>
    </source>
</evidence>
<reference evidence="2" key="1">
    <citation type="journal article" date="2020" name="MBio">
        <title>Horizontal gene transfer to a defensive symbiont with a reduced genome amongst a multipartite beetle microbiome.</title>
        <authorList>
            <person name="Waterworth S.C."/>
            <person name="Florez L.V."/>
            <person name="Rees E.R."/>
            <person name="Hertweck C."/>
            <person name="Kaltenpoth M."/>
            <person name="Kwan J.C."/>
        </authorList>
    </citation>
    <scope>NUCLEOTIDE SEQUENCE [LARGE SCALE GENOMIC DNA]</scope>
</reference>
<evidence type="ECO:0000313" key="2">
    <source>
        <dbReference type="Proteomes" id="UP000490535"/>
    </source>
</evidence>
<dbReference type="Proteomes" id="UP000490535">
    <property type="component" value="Unassembled WGS sequence"/>
</dbReference>
<dbReference type="AlphaFoldDB" id="A0A833PKF5"/>
<dbReference type="InterPro" id="IPR027417">
    <property type="entry name" value="P-loop_NTPase"/>
</dbReference>